<evidence type="ECO:0000313" key="4">
    <source>
        <dbReference type="Proteomes" id="UP000295565"/>
    </source>
</evidence>
<protein>
    <submittedName>
        <fullName evidence="3">Uncharacterized protein DUF2489</fullName>
    </submittedName>
</protein>
<reference evidence="3 4" key="1">
    <citation type="submission" date="2019-03" db="EMBL/GenBank/DDBJ databases">
        <title>Genomic Encyclopedia of Type Strains, Phase IV (KMG-IV): sequencing the most valuable type-strain genomes for metagenomic binning, comparative biology and taxonomic classification.</title>
        <authorList>
            <person name="Goeker M."/>
        </authorList>
    </citation>
    <scope>NUCLEOTIDE SEQUENCE [LARGE SCALE GENOMIC DNA]</scope>
    <source>
        <strain evidence="3 4">DSM 18577</strain>
    </source>
</reference>
<feature type="transmembrane region" description="Helical" evidence="1">
    <location>
        <begin position="6"/>
        <end position="24"/>
    </location>
</feature>
<dbReference type="Pfam" id="PF10675">
    <property type="entry name" value="DUF2489"/>
    <property type="match status" value="1"/>
</dbReference>
<feature type="domain" description="DUF2489" evidence="2">
    <location>
        <begin position="12"/>
        <end position="144"/>
    </location>
</feature>
<evidence type="ECO:0000256" key="1">
    <source>
        <dbReference type="SAM" id="Phobius"/>
    </source>
</evidence>
<dbReference type="Proteomes" id="UP000295565">
    <property type="component" value="Unassembled WGS sequence"/>
</dbReference>
<accession>A0A4R1KFB3</accession>
<name>A0A4R1KFB3_9GAMM</name>
<dbReference type="EMBL" id="SMGD01000002">
    <property type="protein sequence ID" value="TCK63314.1"/>
    <property type="molecule type" value="Genomic_DNA"/>
</dbReference>
<proteinExistence type="predicted"/>
<dbReference type="AlphaFoldDB" id="A0A4R1KFB3"/>
<organism evidence="3 4">
    <name type="scientific">Celerinatantimonas diazotrophica</name>
    <dbReference type="NCBI Taxonomy" id="412034"/>
    <lineage>
        <taxon>Bacteria</taxon>
        <taxon>Pseudomonadati</taxon>
        <taxon>Pseudomonadota</taxon>
        <taxon>Gammaproteobacteria</taxon>
        <taxon>Celerinatantimonadaceae</taxon>
        <taxon>Celerinatantimonas</taxon>
    </lineage>
</organism>
<comment type="caution">
    <text evidence="3">The sequence shown here is derived from an EMBL/GenBank/DDBJ whole genome shotgun (WGS) entry which is preliminary data.</text>
</comment>
<keyword evidence="1" id="KW-0812">Transmembrane</keyword>
<dbReference type="RefSeq" id="WP_131911072.1">
    <property type="nucleotide sequence ID" value="NZ_OU594967.1"/>
</dbReference>
<dbReference type="OrthoDB" id="5293867at2"/>
<keyword evidence="1" id="KW-1133">Transmembrane helix</keyword>
<sequence>MIIWVVLGLIIIASLVGYLAYLLYQIRSQKHARDEQRTQAILARQDKIAESVEVIAKATAQGQCDYSEAAIRITQLLMAYPEPHPRDWPALYPGLFGLYKTIGHLPTHQDRMALSKAKRREQDDWRLAQEQLFADLINEELHQLSCFAAKGAQ</sequence>
<keyword evidence="4" id="KW-1185">Reference proteome</keyword>
<evidence type="ECO:0000313" key="3">
    <source>
        <dbReference type="EMBL" id="TCK63314.1"/>
    </source>
</evidence>
<gene>
    <name evidence="3" type="ORF">EV690_0199</name>
</gene>
<dbReference type="InterPro" id="IPR019617">
    <property type="entry name" value="DUF2489"/>
</dbReference>
<evidence type="ECO:0000259" key="2">
    <source>
        <dbReference type="Pfam" id="PF10675"/>
    </source>
</evidence>
<keyword evidence="1" id="KW-0472">Membrane</keyword>